<name>A0A494WRZ3_9FIRM</name>
<protein>
    <recommendedName>
        <fullName evidence="4">TolC family protein</fullName>
    </recommendedName>
</protein>
<feature type="signal peptide" evidence="1">
    <location>
        <begin position="1"/>
        <end position="24"/>
    </location>
</feature>
<organism evidence="2 3">
    <name type="scientific">Desulfofundulus salinus</name>
    <dbReference type="NCBI Taxonomy" id="2419843"/>
    <lineage>
        <taxon>Bacteria</taxon>
        <taxon>Bacillati</taxon>
        <taxon>Bacillota</taxon>
        <taxon>Clostridia</taxon>
        <taxon>Eubacteriales</taxon>
        <taxon>Peptococcaceae</taxon>
        <taxon>Desulfofundulus</taxon>
    </lineage>
</organism>
<dbReference type="PROSITE" id="PS51257">
    <property type="entry name" value="PROKAR_LIPOPROTEIN"/>
    <property type="match status" value="1"/>
</dbReference>
<sequence>MFKKLLLAIFIISFACSGLSPALAKEPARPELTPYQLYWNILKVREKVEVKEKAFEQARLELQQSLIREE</sequence>
<dbReference type="Proteomes" id="UP000271256">
    <property type="component" value="Unassembled WGS sequence"/>
</dbReference>
<evidence type="ECO:0000313" key="2">
    <source>
        <dbReference type="EMBL" id="RKO65581.1"/>
    </source>
</evidence>
<dbReference type="RefSeq" id="WP_121450057.1">
    <property type="nucleotide sequence ID" value="NZ_RBWE01000001.1"/>
</dbReference>
<keyword evidence="3" id="KW-1185">Reference proteome</keyword>
<evidence type="ECO:0000313" key="3">
    <source>
        <dbReference type="Proteomes" id="UP000271256"/>
    </source>
</evidence>
<reference evidence="2 3" key="1">
    <citation type="submission" date="2018-10" db="EMBL/GenBank/DDBJ databases">
        <authorList>
            <person name="Grouzdev D.S."/>
            <person name="Krutkina M.S."/>
            <person name="Tourova T.P."/>
            <person name="Nazina T.N."/>
        </authorList>
    </citation>
    <scope>NUCLEOTIDE SEQUENCE [LARGE SCALE GENOMIC DNA]</scope>
    <source>
        <strain evidence="2 3">435</strain>
    </source>
</reference>
<keyword evidence="1" id="KW-0732">Signal</keyword>
<evidence type="ECO:0008006" key="4">
    <source>
        <dbReference type="Google" id="ProtNLM"/>
    </source>
</evidence>
<evidence type="ECO:0000256" key="1">
    <source>
        <dbReference type="SAM" id="SignalP"/>
    </source>
</evidence>
<proteinExistence type="predicted"/>
<gene>
    <name evidence="2" type="ORF">D7024_00425</name>
</gene>
<comment type="caution">
    <text evidence="2">The sequence shown here is derived from an EMBL/GenBank/DDBJ whole genome shotgun (WGS) entry which is preliminary data.</text>
</comment>
<feature type="chain" id="PRO_5019779743" description="TolC family protein" evidence="1">
    <location>
        <begin position="25"/>
        <end position="70"/>
    </location>
</feature>
<dbReference type="AlphaFoldDB" id="A0A494WRZ3"/>
<accession>A0A494WRZ3</accession>
<dbReference type="EMBL" id="RBWE01000001">
    <property type="protein sequence ID" value="RKO65581.1"/>
    <property type="molecule type" value="Genomic_DNA"/>
</dbReference>